<evidence type="ECO:0000313" key="3">
    <source>
        <dbReference type="Proteomes" id="UP001196413"/>
    </source>
</evidence>
<proteinExistence type="predicted"/>
<accession>A0AAD5R1S4</accession>
<dbReference type="Proteomes" id="UP001196413">
    <property type="component" value="Unassembled WGS sequence"/>
</dbReference>
<comment type="caution">
    <text evidence="2">The sequence shown here is derived from an EMBL/GenBank/DDBJ whole genome shotgun (WGS) entry which is preliminary data.</text>
</comment>
<organism evidence="2 3">
    <name type="scientific">Parelaphostrongylus tenuis</name>
    <name type="common">Meningeal worm</name>
    <dbReference type="NCBI Taxonomy" id="148309"/>
    <lineage>
        <taxon>Eukaryota</taxon>
        <taxon>Metazoa</taxon>
        <taxon>Ecdysozoa</taxon>
        <taxon>Nematoda</taxon>
        <taxon>Chromadorea</taxon>
        <taxon>Rhabditida</taxon>
        <taxon>Rhabditina</taxon>
        <taxon>Rhabditomorpha</taxon>
        <taxon>Strongyloidea</taxon>
        <taxon>Metastrongylidae</taxon>
        <taxon>Parelaphostrongylus</taxon>
    </lineage>
</organism>
<evidence type="ECO:0000256" key="1">
    <source>
        <dbReference type="SAM" id="Coils"/>
    </source>
</evidence>
<keyword evidence="1" id="KW-0175">Coiled coil</keyword>
<dbReference type="EMBL" id="JAHQIW010006029">
    <property type="protein sequence ID" value="KAJ1367872.1"/>
    <property type="molecule type" value="Genomic_DNA"/>
</dbReference>
<reference evidence="2" key="1">
    <citation type="submission" date="2021-06" db="EMBL/GenBank/DDBJ databases">
        <title>Parelaphostrongylus tenuis whole genome reference sequence.</title>
        <authorList>
            <person name="Garwood T.J."/>
            <person name="Larsen P.A."/>
            <person name="Fountain-Jones N.M."/>
            <person name="Garbe J.R."/>
            <person name="Macchietto M.G."/>
            <person name="Kania S.A."/>
            <person name="Gerhold R.W."/>
            <person name="Richards J.E."/>
            <person name="Wolf T.M."/>
        </authorList>
    </citation>
    <scope>NUCLEOTIDE SEQUENCE</scope>
    <source>
        <strain evidence="2">MNPRO001-30</strain>
        <tissue evidence="2">Meninges</tissue>
    </source>
</reference>
<feature type="coiled-coil region" evidence="1">
    <location>
        <begin position="26"/>
        <end position="60"/>
    </location>
</feature>
<keyword evidence="3" id="KW-1185">Reference proteome</keyword>
<gene>
    <name evidence="2" type="ORF">KIN20_028882</name>
</gene>
<name>A0AAD5R1S4_PARTN</name>
<protein>
    <submittedName>
        <fullName evidence="2">Uncharacterized protein</fullName>
    </submittedName>
</protein>
<dbReference type="AlphaFoldDB" id="A0AAD5R1S4"/>
<evidence type="ECO:0000313" key="2">
    <source>
        <dbReference type="EMBL" id="KAJ1367872.1"/>
    </source>
</evidence>
<sequence length="128" mass="14434">MGQTIFLVQEFGFQAESTSVDRPRGRSVVNQKESELSERIDRLRKEINKRRTRMENEAEDLCGLPTPWRKSRMKSHLKGLRVANTTDGAKADEPKPKVINPAEISLGGDAVIWTDKSEKVSDLKKGVI</sequence>